<keyword evidence="3" id="KW-1185">Reference proteome</keyword>
<dbReference type="EMBL" id="MLAK01000933">
    <property type="protein sequence ID" value="OHT00910.1"/>
    <property type="molecule type" value="Genomic_DNA"/>
</dbReference>
<dbReference type="Proteomes" id="UP000179807">
    <property type="component" value="Unassembled WGS sequence"/>
</dbReference>
<organism evidence="2 3">
    <name type="scientific">Tritrichomonas foetus</name>
    <dbReference type="NCBI Taxonomy" id="1144522"/>
    <lineage>
        <taxon>Eukaryota</taxon>
        <taxon>Metamonada</taxon>
        <taxon>Parabasalia</taxon>
        <taxon>Tritrichomonadida</taxon>
        <taxon>Tritrichomonadidae</taxon>
        <taxon>Tritrichomonas</taxon>
    </lineage>
</organism>
<reference evidence="2" key="1">
    <citation type="submission" date="2016-10" db="EMBL/GenBank/DDBJ databases">
        <authorList>
            <person name="Benchimol M."/>
            <person name="Almeida L.G."/>
            <person name="Vasconcelos A.T."/>
            <person name="Perreira-Neves A."/>
            <person name="Rosa I.A."/>
            <person name="Tasca T."/>
            <person name="Bogo M.R."/>
            <person name="de Souza W."/>
        </authorList>
    </citation>
    <scope>NUCLEOTIDE SEQUENCE [LARGE SCALE GENOMIC DNA]</scope>
    <source>
        <strain evidence="2">K</strain>
    </source>
</reference>
<comment type="caution">
    <text evidence="2">The sequence shown here is derived from an EMBL/GenBank/DDBJ whole genome shotgun (WGS) entry which is preliminary data.</text>
</comment>
<name>A0A1J4JTS0_9EUKA</name>
<gene>
    <name evidence="2" type="ORF">TRFO_32297</name>
</gene>
<dbReference type="RefSeq" id="XP_068354046.1">
    <property type="nucleotide sequence ID" value="XM_068508417.1"/>
</dbReference>
<evidence type="ECO:0000256" key="1">
    <source>
        <dbReference type="SAM" id="MobiDB-lite"/>
    </source>
</evidence>
<proteinExistence type="predicted"/>
<dbReference type="VEuPathDB" id="TrichDB:TRFO_32297"/>
<accession>A0A1J4JTS0</accession>
<dbReference type="AlphaFoldDB" id="A0A1J4JTS0"/>
<feature type="compositionally biased region" description="Polar residues" evidence="1">
    <location>
        <begin position="20"/>
        <end position="36"/>
    </location>
</feature>
<protein>
    <submittedName>
        <fullName evidence="2">Uncharacterized protein</fullName>
    </submittedName>
</protein>
<evidence type="ECO:0000313" key="2">
    <source>
        <dbReference type="EMBL" id="OHT00910.1"/>
    </source>
</evidence>
<dbReference type="GeneID" id="94843121"/>
<evidence type="ECO:0000313" key="3">
    <source>
        <dbReference type="Proteomes" id="UP000179807"/>
    </source>
</evidence>
<feature type="region of interest" description="Disordered" evidence="1">
    <location>
        <begin position="1"/>
        <end position="41"/>
    </location>
</feature>
<sequence length="91" mass="10158">MPPRKMAAAKAQPDHGPNRGQASASKKNTARDTPTNQAEEQQIDIQAAITEMLNESQQRISEALQNRQNNLLNMIMQCDNMVNSPRKTGRK</sequence>